<accession>T2M4Z5</accession>
<dbReference type="CDD" id="cd05382">
    <property type="entry name" value="CAP_GAPR1-like"/>
    <property type="match status" value="2"/>
</dbReference>
<feature type="region of interest" description="Disordered" evidence="1">
    <location>
        <begin position="229"/>
        <end position="260"/>
    </location>
</feature>
<dbReference type="InterPro" id="IPR034113">
    <property type="entry name" value="SCP_GAPR1-like"/>
</dbReference>
<dbReference type="PRINTS" id="PR00837">
    <property type="entry name" value="V5TPXLIKE"/>
</dbReference>
<dbReference type="InterPro" id="IPR018244">
    <property type="entry name" value="Allrgn_V5/Tpx1_CS"/>
</dbReference>
<dbReference type="SUPFAM" id="SSF55797">
    <property type="entry name" value="PR-1-like"/>
    <property type="match status" value="2"/>
</dbReference>
<feature type="domain" description="SCP" evidence="2">
    <location>
        <begin position="196"/>
        <end position="328"/>
    </location>
</feature>
<feature type="region of interest" description="Disordered" evidence="1">
    <location>
        <begin position="137"/>
        <end position="196"/>
    </location>
</feature>
<sequence length="356" mass="39317">MSFKTEALNRHNEYRRNHGVGSLTWSSKLESSAQNWANNLAKKGYMQHEQQNVYGENIAVMKGSELTGGKATDMWYDEIKDYNFNNPGYSSQTGHFTQVVWADSKELGMAKAVSSNGMEFVVARYFPAGNNLRTFKENVKPPGSKKVVSNNTVNVSPTKNVTKTKPSPVKQSKANPTTSKQSTSMDKGDSTRQSEKDFKTALRKTHNMYRKRHGAAPLKWNSSLAQAAQEAAEEAAQTNTLRSVDTPNVGQNMAAMTGGELPGDRVSTMWYDEEKNFDYNNPGFSSSTGSFTQLIWKSTKEMGAGRAFGKNGQTFVVVLYKPPGNIRSQYVENIGRPTGPVPNLSKSKKGSSCQIM</sequence>
<dbReference type="SMART" id="SM00198">
    <property type="entry name" value="SCP"/>
    <property type="match status" value="2"/>
</dbReference>
<evidence type="ECO:0000313" key="3">
    <source>
        <dbReference type="EMBL" id="CDG67373.1"/>
    </source>
</evidence>
<protein>
    <submittedName>
        <fullName evidence="3">Golgi-associated plant pathogenesis-related protein 1</fullName>
    </submittedName>
</protein>
<dbReference type="PROSITE" id="PS01009">
    <property type="entry name" value="CRISP_1"/>
    <property type="match status" value="1"/>
</dbReference>
<organism evidence="3">
    <name type="scientific">Hydra vulgaris</name>
    <name type="common">Hydra</name>
    <name type="synonym">Hydra attenuata</name>
    <dbReference type="NCBI Taxonomy" id="6087"/>
    <lineage>
        <taxon>Eukaryota</taxon>
        <taxon>Metazoa</taxon>
        <taxon>Cnidaria</taxon>
        <taxon>Hydrozoa</taxon>
        <taxon>Hydroidolina</taxon>
        <taxon>Anthoathecata</taxon>
        <taxon>Aplanulata</taxon>
        <taxon>Hydridae</taxon>
        <taxon>Hydra</taxon>
    </lineage>
</organism>
<dbReference type="PRINTS" id="PR00838">
    <property type="entry name" value="V5ALLERGEN"/>
</dbReference>
<feature type="domain" description="SCP" evidence="2">
    <location>
        <begin position="2"/>
        <end position="133"/>
    </location>
</feature>
<dbReference type="PANTHER" id="PTHR10334">
    <property type="entry name" value="CYSTEINE-RICH SECRETORY PROTEIN-RELATED"/>
    <property type="match status" value="1"/>
</dbReference>
<dbReference type="InterPro" id="IPR001283">
    <property type="entry name" value="CRISP-related"/>
</dbReference>
<evidence type="ECO:0000256" key="1">
    <source>
        <dbReference type="SAM" id="MobiDB-lite"/>
    </source>
</evidence>
<feature type="compositionally biased region" description="Low complexity" evidence="1">
    <location>
        <begin position="144"/>
        <end position="170"/>
    </location>
</feature>
<feature type="compositionally biased region" description="Polar residues" evidence="1">
    <location>
        <begin position="172"/>
        <end position="185"/>
    </location>
</feature>
<gene>
    <name evidence="3" type="primary">GLIPR2</name>
</gene>
<dbReference type="EMBL" id="HAAD01001141">
    <property type="protein sequence ID" value="CDG67373.1"/>
    <property type="molecule type" value="mRNA"/>
</dbReference>
<proteinExistence type="evidence at transcript level"/>
<dbReference type="InterPro" id="IPR002413">
    <property type="entry name" value="V5_allergen-like"/>
</dbReference>
<feature type="compositionally biased region" description="Basic and acidic residues" evidence="1">
    <location>
        <begin position="186"/>
        <end position="196"/>
    </location>
</feature>
<dbReference type="InterPro" id="IPR035940">
    <property type="entry name" value="CAP_sf"/>
</dbReference>
<feature type="compositionally biased region" description="Polar residues" evidence="1">
    <location>
        <begin position="238"/>
        <end position="251"/>
    </location>
</feature>
<name>T2M4Z5_HYDVU</name>
<dbReference type="OrthoDB" id="337038at2759"/>
<dbReference type="AlphaFoldDB" id="T2M4Z5"/>
<dbReference type="GO" id="GO:0005576">
    <property type="term" value="C:extracellular region"/>
    <property type="evidence" value="ECO:0007669"/>
    <property type="project" value="InterPro"/>
</dbReference>
<dbReference type="FunFam" id="3.40.33.10:FF:000002">
    <property type="entry name" value="Golgi-associated plant pathogenesis-related protein 1"/>
    <property type="match status" value="2"/>
</dbReference>
<dbReference type="Gene3D" id="3.40.33.10">
    <property type="entry name" value="CAP"/>
    <property type="match status" value="2"/>
</dbReference>
<dbReference type="Pfam" id="PF00188">
    <property type="entry name" value="CAP"/>
    <property type="match status" value="2"/>
</dbReference>
<evidence type="ECO:0000259" key="2">
    <source>
        <dbReference type="SMART" id="SM00198"/>
    </source>
</evidence>
<dbReference type="OMA" id="HRANIDY"/>
<dbReference type="InterPro" id="IPR014044">
    <property type="entry name" value="CAP_dom"/>
</dbReference>
<reference evidence="3" key="1">
    <citation type="journal article" date="2013" name="Genome Biol. Evol.">
        <title>Punctuated emergences of genetic and phenotypic innovations in eumetazoan, bilaterian, euteleostome, and hominidae ancestors.</title>
        <authorList>
            <person name="Wenger Y."/>
            <person name="Galliot B."/>
        </authorList>
    </citation>
    <scope>NUCLEOTIDE SEQUENCE</scope>
    <source>
        <tissue evidence="3">Whole animals</tissue>
    </source>
</reference>
<feature type="region of interest" description="Disordered" evidence="1">
    <location>
        <begin position="334"/>
        <end position="356"/>
    </location>
</feature>